<accession>Q8MZS2</accession>
<reference evidence="2" key="1">
    <citation type="submission" date="2002-04" db="EMBL/GenBank/DDBJ databases">
        <title>Immunoscreening of a Schistosoma japonicum adult worm expression library using serum from Microtus fortis.</title>
        <authorList>
            <person name="Ouyang L."/>
            <person name="Yi X."/>
            <person name="Zeng X."/>
            <person name="McReynolds L."/>
        </authorList>
    </citation>
    <scope>NUCLEOTIDE SEQUENCE</scope>
</reference>
<dbReference type="EMBL" id="AF503445">
    <property type="protein sequence ID" value="AAM33306.1"/>
    <property type="molecule type" value="mRNA"/>
</dbReference>
<proteinExistence type="evidence at transcript level"/>
<keyword evidence="1" id="KW-0812">Transmembrane</keyword>
<protein>
    <submittedName>
        <fullName evidence="2">Mf9 protein</fullName>
    </submittedName>
</protein>
<keyword evidence="1" id="KW-1133">Transmembrane helix</keyword>
<evidence type="ECO:0000256" key="1">
    <source>
        <dbReference type="SAM" id="Phobius"/>
    </source>
</evidence>
<feature type="transmembrane region" description="Helical" evidence="1">
    <location>
        <begin position="20"/>
        <end position="38"/>
    </location>
</feature>
<keyword evidence="1" id="KW-0472">Membrane</keyword>
<dbReference type="AlphaFoldDB" id="Q8MZS2"/>
<organism evidence="2">
    <name type="scientific">Schistosoma japonicum</name>
    <name type="common">Blood fluke</name>
    <dbReference type="NCBI Taxonomy" id="6182"/>
    <lineage>
        <taxon>Eukaryota</taxon>
        <taxon>Metazoa</taxon>
        <taxon>Spiralia</taxon>
        <taxon>Lophotrochozoa</taxon>
        <taxon>Platyhelminthes</taxon>
        <taxon>Trematoda</taxon>
        <taxon>Digenea</taxon>
        <taxon>Strigeidida</taxon>
        <taxon>Schistosomatoidea</taxon>
        <taxon>Schistosomatidae</taxon>
        <taxon>Schistosoma</taxon>
    </lineage>
</organism>
<evidence type="ECO:0000313" key="2">
    <source>
        <dbReference type="EMBL" id="AAM33306.1"/>
    </source>
</evidence>
<name>Q8MZS2_SCHJA</name>
<sequence length="55" mass="6285">MWTGRSTLRPERALTALATNQVIFNQPLFLLLSICLYYDPRPLRGNMGGARAAYW</sequence>